<dbReference type="InParanoid" id="A0A7R8V568"/>
<evidence type="ECO:0000313" key="2">
    <source>
        <dbReference type="Proteomes" id="UP000594454"/>
    </source>
</evidence>
<accession>A0A7R8V568</accession>
<sequence length="151" mass="17121">MNKLRTHKCTHIYKNPLQKFCSTTLKFYLILNKSRTIQLFPVHHLTNCACIQAAQEVEEVEEGEGQRIICPRFGVTTTTQQRNAFFLDEIESSTELPGQGVHERRCPESLKTQFGAIDNLTESRTHIVCSQSLPTATAATASKNYTNTCEW</sequence>
<organism evidence="1 2">
    <name type="scientific">Hermetia illucens</name>
    <name type="common">Black soldier fly</name>
    <dbReference type="NCBI Taxonomy" id="343691"/>
    <lineage>
        <taxon>Eukaryota</taxon>
        <taxon>Metazoa</taxon>
        <taxon>Ecdysozoa</taxon>
        <taxon>Arthropoda</taxon>
        <taxon>Hexapoda</taxon>
        <taxon>Insecta</taxon>
        <taxon>Pterygota</taxon>
        <taxon>Neoptera</taxon>
        <taxon>Endopterygota</taxon>
        <taxon>Diptera</taxon>
        <taxon>Brachycera</taxon>
        <taxon>Stratiomyomorpha</taxon>
        <taxon>Stratiomyidae</taxon>
        <taxon>Hermetiinae</taxon>
        <taxon>Hermetia</taxon>
    </lineage>
</organism>
<name>A0A7R8V568_HERIL</name>
<protein>
    <submittedName>
        <fullName evidence="1">Uncharacterized protein</fullName>
    </submittedName>
</protein>
<dbReference type="Proteomes" id="UP000594454">
    <property type="component" value="Chromosome 6"/>
</dbReference>
<evidence type="ECO:0000313" key="1">
    <source>
        <dbReference type="EMBL" id="CAD7092340.1"/>
    </source>
</evidence>
<gene>
    <name evidence="1" type="ORF">HERILL_LOCUS14704</name>
</gene>
<dbReference type="EMBL" id="LR899014">
    <property type="protein sequence ID" value="CAD7092340.1"/>
    <property type="molecule type" value="Genomic_DNA"/>
</dbReference>
<dbReference type="AlphaFoldDB" id="A0A7R8V568"/>
<reference evidence="1 2" key="1">
    <citation type="submission" date="2020-11" db="EMBL/GenBank/DDBJ databases">
        <authorList>
            <person name="Wallbank WR R."/>
            <person name="Pardo Diaz C."/>
            <person name="Kozak K."/>
            <person name="Martin S."/>
            <person name="Jiggins C."/>
            <person name="Moest M."/>
            <person name="Warren A I."/>
            <person name="Generalovic N T."/>
            <person name="Byers J.R.P. K."/>
            <person name="Montejo-Kovacevich G."/>
            <person name="Yen C E."/>
        </authorList>
    </citation>
    <scope>NUCLEOTIDE SEQUENCE [LARGE SCALE GENOMIC DNA]</scope>
</reference>
<keyword evidence="2" id="KW-1185">Reference proteome</keyword>
<proteinExistence type="predicted"/>